<dbReference type="PROSITE" id="PS50088">
    <property type="entry name" value="ANK_REPEAT"/>
    <property type="match status" value="1"/>
</dbReference>
<name>A0A2H3KF30_9FLAO</name>
<dbReference type="Proteomes" id="UP000220828">
    <property type="component" value="Unassembled WGS sequence"/>
</dbReference>
<comment type="caution">
    <text evidence="3">The sequence shown here is derived from an EMBL/GenBank/DDBJ whole genome shotgun (WGS) entry which is preliminary data.</text>
</comment>
<reference evidence="3 4" key="1">
    <citation type="submission" date="2017-09" db="EMBL/GenBank/DDBJ databases">
        <title>Whole genomes of Flavobacteriaceae.</title>
        <authorList>
            <person name="Stine C."/>
            <person name="Li C."/>
            <person name="Tadesse D."/>
        </authorList>
    </citation>
    <scope>NUCLEOTIDE SEQUENCE [LARGE SCALE GENOMIC DNA]</scope>
    <source>
        <strain evidence="3 4">ATCC 35036</strain>
    </source>
</reference>
<dbReference type="InterPro" id="IPR018756">
    <property type="entry name" value="DUF2314"/>
</dbReference>
<feature type="domain" description="DUF2314" evidence="2">
    <location>
        <begin position="14"/>
        <end position="164"/>
    </location>
</feature>
<dbReference type="Gene3D" id="1.25.40.20">
    <property type="entry name" value="Ankyrin repeat-containing domain"/>
    <property type="match status" value="1"/>
</dbReference>
<proteinExistence type="predicted"/>
<dbReference type="PROSITE" id="PS50297">
    <property type="entry name" value="ANK_REP_REGION"/>
    <property type="match status" value="1"/>
</dbReference>
<accession>A0A2H3KF30</accession>
<evidence type="ECO:0000313" key="4">
    <source>
        <dbReference type="Proteomes" id="UP000220828"/>
    </source>
</evidence>
<gene>
    <name evidence="3" type="ORF">B0A77_15405</name>
</gene>
<evidence type="ECO:0000256" key="1">
    <source>
        <dbReference type="PROSITE-ProRule" id="PRU00023"/>
    </source>
</evidence>
<dbReference type="AlphaFoldDB" id="A0A2H3KF30"/>
<dbReference type="InterPro" id="IPR036770">
    <property type="entry name" value="Ankyrin_rpt-contain_sf"/>
</dbReference>
<evidence type="ECO:0000313" key="3">
    <source>
        <dbReference type="EMBL" id="PDS21637.1"/>
    </source>
</evidence>
<keyword evidence="1" id="KW-0040">ANK repeat</keyword>
<dbReference type="EMBL" id="PCMW01000174">
    <property type="protein sequence ID" value="PDS21637.1"/>
    <property type="molecule type" value="Genomic_DNA"/>
</dbReference>
<dbReference type="InterPro" id="IPR002110">
    <property type="entry name" value="Ankyrin_rpt"/>
</dbReference>
<organism evidence="3 4">
    <name type="scientific">Flavobacterium branchiophilum</name>
    <dbReference type="NCBI Taxonomy" id="55197"/>
    <lineage>
        <taxon>Bacteria</taxon>
        <taxon>Pseudomonadati</taxon>
        <taxon>Bacteroidota</taxon>
        <taxon>Flavobacteriia</taxon>
        <taxon>Flavobacteriales</taxon>
        <taxon>Flavobacteriaceae</taxon>
        <taxon>Flavobacterium</taxon>
    </lineage>
</organism>
<evidence type="ECO:0000259" key="2">
    <source>
        <dbReference type="Pfam" id="PF10077"/>
    </source>
</evidence>
<sequence length="268" mass="30751">MTDKEIFFADGNNPNMIEAFKNAQETFKYFWRELSWEYRRIIPALTVACVKIAFTQDTDNGQIVEHMWINDVQFDGSNVKGTLVNSPNELTNVSNGDFVNIPLNQISDWLFATYSSQKPKKGLSKLFSSTPKPVTYGGFTIQVMRSEMTNQERKEHDSAWGLDFGDFNEILLVNEQKENPENLIEHPMSKNMREKLIEFLKEHSDEITNRDEYGLTLLHKETIAGNLTSVEVLLSNGAHKNIKSNQGETALDFANKMNWQHIIPVLEK</sequence>
<feature type="repeat" description="ANK" evidence="1">
    <location>
        <begin position="213"/>
        <end position="245"/>
    </location>
</feature>
<protein>
    <submittedName>
        <fullName evidence="3">DUF2314 domain-containing protein</fullName>
    </submittedName>
</protein>
<dbReference type="RefSeq" id="WP_014083980.1">
    <property type="nucleotide sequence ID" value="NZ_CBCSFI010000043.1"/>
</dbReference>
<dbReference type="Pfam" id="PF10077">
    <property type="entry name" value="DUF2314"/>
    <property type="match status" value="1"/>
</dbReference>
<dbReference type="SUPFAM" id="SSF48403">
    <property type="entry name" value="Ankyrin repeat"/>
    <property type="match status" value="1"/>
</dbReference>
<dbReference type="OrthoDB" id="6571369at2"/>
<dbReference type="OMA" id="NLIEHPM"/>